<feature type="transmembrane region" description="Helical" evidence="5">
    <location>
        <begin position="230"/>
        <end position="252"/>
    </location>
</feature>
<organism evidence="6 7">
    <name type="scientific">Lysobacter korlensis</name>
    <dbReference type="NCBI Taxonomy" id="553636"/>
    <lineage>
        <taxon>Bacteria</taxon>
        <taxon>Pseudomonadati</taxon>
        <taxon>Pseudomonadota</taxon>
        <taxon>Gammaproteobacteria</taxon>
        <taxon>Lysobacterales</taxon>
        <taxon>Lysobacteraceae</taxon>
        <taxon>Lysobacter</taxon>
    </lineage>
</organism>
<gene>
    <name evidence="6" type="ORF">ACFFGH_17575</name>
</gene>
<dbReference type="PANTHER" id="PTHR30520:SF2">
    <property type="entry name" value="INNER MEMBRANE PROTEIN YFDC"/>
    <property type="match status" value="1"/>
</dbReference>
<evidence type="ECO:0000256" key="5">
    <source>
        <dbReference type="SAM" id="Phobius"/>
    </source>
</evidence>
<feature type="transmembrane region" description="Helical" evidence="5">
    <location>
        <begin position="156"/>
        <end position="177"/>
    </location>
</feature>
<name>A0ABV6RS77_9GAMM</name>
<evidence type="ECO:0000313" key="6">
    <source>
        <dbReference type="EMBL" id="MFC0679651.1"/>
    </source>
</evidence>
<comment type="subcellular location">
    <subcellularLocation>
        <location evidence="1">Membrane</location>
        <topology evidence="1">Multi-pass membrane protein</topology>
    </subcellularLocation>
</comment>
<keyword evidence="7" id="KW-1185">Reference proteome</keyword>
<keyword evidence="2 5" id="KW-0812">Transmembrane</keyword>
<dbReference type="Gene3D" id="1.20.1080.10">
    <property type="entry name" value="Glycerol uptake facilitator protein"/>
    <property type="match status" value="1"/>
</dbReference>
<keyword evidence="3 5" id="KW-1133">Transmembrane helix</keyword>
<dbReference type="Proteomes" id="UP001589896">
    <property type="component" value="Unassembled WGS sequence"/>
</dbReference>
<dbReference type="InterPro" id="IPR023271">
    <property type="entry name" value="Aquaporin-like"/>
</dbReference>
<evidence type="ECO:0000256" key="3">
    <source>
        <dbReference type="ARBA" id="ARBA00022989"/>
    </source>
</evidence>
<evidence type="ECO:0000256" key="2">
    <source>
        <dbReference type="ARBA" id="ARBA00022692"/>
    </source>
</evidence>
<evidence type="ECO:0000256" key="1">
    <source>
        <dbReference type="ARBA" id="ARBA00004141"/>
    </source>
</evidence>
<sequence length="261" mass="26758">MSAAPDPAKIFCNAAEEGRRRLGQSLLELAATGFIAGFTIVLGIVAFGIARAVLEPVIGEAAKLGSAMAFAVGLVLLIVQRAELFSENFFDPIAAVFEDQRGGLAGPVARLWSLTLIFNLLGGTLLALLVTVEHVLPSGATDALAKVAEELVARPIRASFVSAVIGGALVALLSYALQGAHSVTARIVMAFFAGFLLAVGPFDHVIVTALHVFIGLLVDARVTPVQLAELAGIATLGNLVGGVGLVAFSHAAQAKGSNRAG</sequence>
<dbReference type="InterPro" id="IPR000292">
    <property type="entry name" value="For/NO2_transpt"/>
</dbReference>
<keyword evidence="4 5" id="KW-0472">Membrane</keyword>
<accession>A0ABV6RS77</accession>
<feature type="transmembrane region" description="Helical" evidence="5">
    <location>
        <begin position="189"/>
        <end position="218"/>
    </location>
</feature>
<evidence type="ECO:0000313" key="7">
    <source>
        <dbReference type="Proteomes" id="UP001589896"/>
    </source>
</evidence>
<dbReference type="Pfam" id="PF01226">
    <property type="entry name" value="Form_Nir_trans"/>
    <property type="match status" value="1"/>
</dbReference>
<dbReference type="EMBL" id="JBHLTG010000004">
    <property type="protein sequence ID" value="MFC0679651.1"/>
    <property type="molecule type" value="Genomic_DNA"/>
</dbReference>
<feature type="transmembrane region" description="Helical" evidence="5">
    <location>
        <begin position="61"/>
        <end position="79"/>
    </location>
</feature>
<dbReference type="PANTHER" id="PTHR30520">
    <property type="entry name" value="FORMATE TRANSPORTER-RELATED"/>
    <property type="match status" value="1"/>
</dbReference>
<evidence type="ECO:0000256" key="4">
    <source>
        <dbReference type="ARBA" id="ARBA00023136"/>
    </source>
</evidence>
<feature type="transmembrane region" description="Helical" evidence="5">
    <location>
        <begin position="111"/>
        <end position="136"/>
    </location>
</feature>
<dbReference type="RefSeq" id="WP_386670621.1">
    <property type="nucleotide sequence ID" value="NZ_JBHLTG010000004.1"/>
</dbReference>
<protein>
    <submittedName>
        <fullName evidence="6">Formate/nitrite transporter family protein</fullName>
    </submittedName>
</protein>
<feature type="transmembrane region" description="Helical" evidence="5">
    <location>
        <begin position="29"/>
        <end position="49"/>
    </location>
</feature>
<proteinExistence type="predicted"/>
<comment type="caution">
    <text evidence="6">The sequence shown here is derived from an EMBL/GenBank/DDBJ whole genome shotgun (WGS) entry which is preliminary data.</text>
</comment>
<reference evidence="6 7" key="1">
    <citation type="submission" date="2024-09" db="EMBL/GenBank/DDBJ databases">
        <authorList>
            <person name="Sun Q."/>
            <person name="Mori K."/>
        </authorList>
    </citation>
    <scope>NUCLEOTIDE SEQUENCE [LARGE SCALE GENOMIC DNA]</scope>
    <source>
        <strain evidence="6 7">KCTC 23076</strain>
    </source>
</reference>